<dbReference type="Gene3D" id="3.40.50.150">
    <property type="entry name" value="Vaccinia Virus protein VP39"/>
    <property type="match status" value="1"/>
</dbReference>
<keyword evidence="1" id="KW-0808">Transferase</keyword>
<dbReference type="PANTHER" id="PTHR43591:SF24">
    <property type="entry name" value="2-METHOXY-6-POLYPRENYL-1,4-BENZOQUINOL METHYLASE, MITOCHONDRIAL"/>
    <property type="match status" value="1"/>
</dbReference>
<dbReference type="InterPro" id="IPR029063">
    <property type="entry name" value="SAM-dependent_MTases_sf"/>
</dbReference>
<proteinExistence type="predicted"/>
<organism evidence="1 2">
    <name type="scientific">Humisphaera borealis</name>
    <dbReference type="NCBI Taxonomy" id="2807512"/>
    <lineage>
        <taxon>Bacteria</taxon>
        <taxon>Pseudomonadati</taxon>
        <taxon>Planctomycetota</taxon>
        <taxon>Phycisphaerae</taxon>
        <taxon>Tepidisphaerales</taxon>
        <taxon>Tepidisphaeraceae</taxon>
        <taxon>Humisphaera</taxon>
    </lineage>
</organism>
<keyword evidence="2" id="KW-1185">Reference proteome</keyword>
<reference evidence="1 2" key="1">
    <citation type="submission" date="2020-10" db="EMBL/GenBank/DDBJ databases">
        <title>Wide distribution of Phycisphaera-like planctomycetes from WD2101 soil group in peatlands and genome analysis of the first cultivated representative.</title>
        <authorList>
            <person name="Dedysh S.N."/>
            <person name="Beletsky A.V."/>
            <person name="Ivanova A."/>
            <person name="Kulichevskaya I.S."/>
            <person name="Suzina N.E."/>
            <person name="Philippov D.A."/>
            <person name="Rakitin A.L."/>
            <person name="Mardanov A.V."/>
            <person name="Ravin N.V."/>
        </authorList>
    </citation>
    <scope>NUCLEOTIDE SEQUENCE [LARGE SCALE GENOMIC DNA]</scope>
    <source>
        <strain evidence="1 2">M1803</strain>
    </source>
</reference>
<keyword evidence="1" id="KW-0489">Methyltransferase</keyword>
<dbReference type="AlphaFoldDB" id="A0A7M2X3K0"/>
<dbReference type="GO" id="GO:0032259">
    <property type="term" value="P:methylation"/>
    <property type="evidence" value="ECO:0007669"/>
    <property type="project" value="UniProtKB-KW"/>
</dbReference>
<accession>A0A7M2X3K0</accession>
<evidence type="ECO:0000313" key="2">
    <source>
        <dbReference type="Proteomes" id="UP000593765"/>
    </source>
</evidence>
<protein>
    <submittedName>
        <fullName evidence="1">Methyltransferase domain-containing protein</fullName>
    </submittedName>
</protein>
<name>A0A7M2X3K0_9BACT</name>
<evidence type="ECO:0000313" key="1">
    <source>
        <dbReference type="EMBL" id="QOV92338.1"/>
    </source>
</evidence>
<dbReference type="SUPFAM" id="SSF53335">
    <property type="entry name" value="S-adenosyl-L-methionine-dependent methyltransferases"/>
    <property type="match status" value="1"/>
</dbReference>
<sequence length="198" mass="21954">MIERRIRSLNVSGTLLDVGCGVGSFRPFAPDGISRYVGADVLHFEQFPDDAEFVKVDLDSGRVPLPDGFADVVVAAETIEHLENPRAFVRELTRLARPGGWVMITTPNQLSLLSKLTLLLRNEFSAFRAGSYPAHLTALLEVDLRRIAAECGLTDVSVDYSRSGRVVLTPWRYPNALSRLFPQACSDNFMISARTRSE</sequence>
<dbReference type="GO" id="GO:0008168">
    <property type="term" value="F:methyltransferase activity"/>
    <property type="evidence" value="ECO:0007669"/>
    <property type="project" value="UniProtKB-KW"/>
</dbReference>
<dbReference type="KEGG" id="hbs:IPV69_04585"/>
<dbReference type="Pfam" id="PF13489">
    <property type="entry name" value="Methyltransf_23"/>
    <property type="match status" value="1"/>
</dbReference>
<dbReference type="EMBL" id="CP063458">
    <property type="protein sequence ID" value="QOV92338.1"/>
    <property type="molecule type" value="Genomic_DNA"/>
</dbReference>
<gene>
    <name evidence="1" type="ORF">IPV69_04585</name>
</gene>
<dbReference type="PANTHER" id="PTHR43591">
    <property type="entry name" value="METHYLTRANSFERASE"/>
    <property type="match status" value="1"/>
</dbReference>
<dbReference type="CDD" id="cd02440">
    <property type="entry name" value="AdoMet_MTases"/>
    <property type="match status" value="1"/>
</dbReference>
<dbReference type="Proteomes" id="UP000593765">
    <property type="component" value="Chromosome"/>
</dbReference>